<protein>
    <submittedName>
        <fullName evidence="2">Uncharacterized protein</fullName>
    </submittedName>
</protein>
<sequence length="137" mass="15748">MGTYSTLIACIIMMCKTSIEATGSCSSPDCVTYDISTEANCVEVSFEKPTYDCRWSAGLDLNVDQVILGGRIVAYKLEWFSGLWTDWYIPGLNDIDEKFNGFPLFPSCSVHFKKMGMRRMWTYFYDHNHMYIICKNP</sequence>
<accession>A0AAE0RUC9</accession>
<comment type="caution">
    <text evidence="2">The sequence shown here is derived from an EMBL/GenBank/DDBJ whole genome shotgun (WGS) entry which is preliminary data.</text>
</comment>
<evidence type="ECO:0000313" key="3">
    <source>
        <dbReference type="Proteomes" id="UP001195483"/>
    </source>
</evidence>
<reference evidence="2" key="1">
    <citation type="journal article" date="2021" name="Genome Biol. Evol.">
        <title>A High-Quality Reference Genome for a Parasitic Bivalve with Doubly Uniparental Inheritance (Bivalvia: Unionida).</title>
        <authorList>
            <person name="Smith C.H."/>
        </authorList>
    </citation>
    <scope>NUCLEOTIDE SEQUENCE</scope>
    <source>
        <strain evidence="2">CHS0354</strain>
    </source>
</reference>
<keyword evidence="3" id="KW-1185">Reference proteome</keyword>
<dbReference type="EMBL" id="JAEAOA010001128">
    <property type="protein sequence ID" value="KAK3579774.1"/>
    <property type="molecule type" value="Genomic_DNA"/>
</dbReference>
<dbReference type="AlphaFoldDB" id="A0AAE0RUC9"/>
<reference evidence="2" key="2">
    <citation type="journal article" date="2021" name="Genome Biol. Evol.">
        <title>Developing a high-quality reference genome for a parasitic bivalve with doubly uniparental inheritance (Bivalvia: Unionida).</title>
        <authorList>
            <person name="Smith C.H."/>
        </authorList>
    </citation>
    <scope>NUCLEOTIDE SEQUENCE</scope>
    <source>
        <strain evidence="2">CHS0354</strain>
        <tissue evidence="2">Mantle</tissue>
    </source>
</reference>
<feature type="chain" id="PRO_5042277457" evidence="1">
    <location>
        <begin position="22"/>
        <end position="137"/>
    </location>
</feature>
<keyword evidence="1" id="KW-0732">Signal</keyword>
<evidence type="ECO:0000256" key="1">
    <source>
        <dbReference type="SAM" id="SignalP"/>
    </source>
</evidence>
<evidence type="ECO:0000313" key="2">
    <source>
        <dbReference type="EMBL" id="KAK3579774.1"/>
    </source>
</evidence>
<name>A0AAE0RUC9_9BIVA</name>
<proteinExistence type="predicted"/>
<organism evidence="2 3">
    <name type="scientific">Potamilus streckersoni</name>
    <dbReference type="NCBI Taxonomy" id="2493646"/>
    <lineage>
        <taxon>Eukaryota</taxon>
        <taxon>Metazoa</taxon>
        <taxon>Spiralia</taxon>
        <taxon>Lophotrochozoa</taxon>
        <taxon>Mollusca</taxon>
        <taxon>Bivalvia</taxon>
        <taxon>Autobranchia</taxon>
        <taxon>Heteroconchia</taxon>
        <taxon>Palaeoheterodonta</taxon>
        <taxon>Unionida</taxon>
        <taxon>Unionoidea</taxon>
        <taxon>Unionidae</taxon>
        <taxon>Ambleminae</taxon>
        <taxon>Lampsilini</taxon>
        <taxon>Potamilus</taxon>
    </lineage>
</organism>
<feature type="signal peptide" evidence="1">
    <location>
        <begin position="1"/>
        <end position="21"/>
    </location>
</feature>
<reference evidence="2" key="3">
    <citation type="submission" date="2023-05" db="EMBL/GenBank/DDBJ databases">
        <authorList>
            <person name="Smith C.H."/>
        </authorList>
    </citation>
    <scope>NUCLEOTIDE SEQUENCE</scope>
    <source>
        <strain evidence="2">CHS0354</strain>
        <tissue evidence="2">Mantle</tissue>
    </source>
</reference>
<dbReference type="Proteomes" id="UP001195483">
    <property type="component" value="Unassembled WGS sequence"/>
</dbReference>
<gene>
    <name evidence="2" type="ORF">CHS0354_018210</name>
</gene>